<feature type="domain" description="VWFA" evidence="6">
    <location>
        <begin position="96"/>
        <end position="289"/>
    </location>
</feature>
<feature type="transmembrane region" description="Helical" evidence="5">
    <location>
        <begin position="12"/>
        <end position="31"/>
    </location>
</feature>
<keyword evidence="1" id="KW-1003">Cell membrane</keyword>
<dbReference type="Proteomes" id="UP001595906">
    <property type="component" value="Unassembled WGS sequence"/>
</dbReference>
<keyword evidence="2 5" id="KW-0812">Transmembrane</keyword>
<dbReference type="InterPro" id="IPR033881">
    <property type="entry name" value="vWA_BatA_type"/>
</dbReference>
<keyword evidence="4 5" id="KW-0472">Membrane</keyword>
<keyword evidence="3 5" id="KW-1133">Transmembrane helix</keyword>
<evidence type="ECO:0000256" key="4">
    <source>
        <dbReference type="ARBA" id="ARBA00023136"/>
    </source>
</evidence>
<gene>
    <name evidence="7" type="ORF">ACFOW1_16620</name>
</gene>
<evidence type="ECO:0000256" key="3">
    <source>
        <dbReference type="ARBA" id="ARBA00022989"/>
    </source>
</evidence>
<evidence type="ECO:0000256" key="1">
    <source>
        <dbReference type="ARBA" id="ARBA00022475"/>
    </source>
</evidence>
<dbReference type="InterPro" id="IPR050768">
    <property type="entry name" value="UPF0353/GerABKA_families"/>
</dbReference>
<evidence type="ECO:0000256" key="5">
    <source>
        <dbReference type="SAM" id="Phobius"/>
    </source>
</evidence>
<name>A0ABV8Q2V6_9BACT</name>
<evidence type="ECO:0000313" key="7">
    <source>
        <dbReference type="EMBL" id="MFC4233527.1"/>
    </source>
</evidence>
<evidence type="ECO:0000313" key="8">
    <source>
        <dbReference type="Proteomes" id="UP001595906"/>
    </source>
</evidence>
<dbReference type="NCBIfam" id="TIGR02226">
    <property type="entry name" value="two_anch"/>
    <property type="match status" value="1"/>
</dbReference>
<evidence type="ECO:0000256" key="2">
    <source>
        <dbReference type="ARBA" id="ARBA00022692"/>
    </source>
</evidence>
<dbReference type="EMBL" id="JBHSDC010000031">
    <property type="protein sequence ID" value="MFC4233527.1"/>
    <property type="molecule type" value="Genomic_DNA"/>
</dbReference>
<keyword evidence="8" id="KW-1185">Reference proteome</keyword>
<comment type="caution">
    <text evidence="7">The sequence shown here is derived from an EMBL/GenBank/DDBJ whole genome shotgun (WGS) entry which is preliminary data.</text>
</comment>
<feature type="transmembrane region" description="Helical" evidence="5">
    <location>
        <begin position="64"/>
        <end position="81"/>
    </location>
</feature>
<dbReference type="InterPro" id="IPR024163">
    <property type="entry name" value="Aerotolerance_reg_N"/>
</dbReference>
<dbReference type="RefSeq" id="WP_379015847.1">
    <property type="nucleotide sequence ID" value="NZ_JBHSDC010000031.1"/>
</dbReference>
<dbReference type="PANTHER" id="PTHR22550">
    <property type="entry name" value="SPORE GERMINATION PROTEIN"/>
    <property type="match status" value="1"/>
</dbReference>
<dbReference type="Pfam" id="PF07584">
    <property type="entry name" value="BatA"/>
    <property type="match status" value="1"/>
</dbReference>
<sequence>MLYNWYQHISFAYPWVLPLLLVVPCIIFWYVRSHRKQTASLTITTTFFLQYTQNWKTRLRHLPIALRCIALVLLIIALARPQQHFTENQTSGEGIDIVLCFDISGSMTEQDFTPNRLEAAKDVAANFVQNRPGDRIGVVIFSSQSFTLCPITPDHKTVLAQINNIVNGYLPEDGTAIGSGLATSVDRLRNSTAKSKVIILLTDGVDHGGLIPPDIAKKLAITYGIKVYCIGIGSEVEMDVPVNSALGTVMEKRKMSFDENLLKQISAETGGQYFQASNKAALKNIYASINQLEKSKIEITTYDRYTDEYLPLLLSGLAVVILELVIRLTILRKFP</sequence>
<dbReference type="InterPro" id="IPR011933">
    <property type="entry name" value="Double_TM_dom"/>
</dbReference>
<dbReference type="Pfam" id="PF00092">
    <property type="entry name" value="VWA"/>
    <property type="match status" value="1"/>
</dbReference>
<dbReference type="Gene3D" id="3.40.50.410">
    <property type="entry name" value="von Willebrand factor, type A domain"/>
    <property type="match status" value="1"/>
</dbReference>
<feature type="transmembrane region" description="Helical" evidence="5">
    <location>
        <begin position="309"/>
        <end position="330"/>
    </location>
</feature>
<accession>A0ABV8Q2V6</accession>
<protein>
    <submittedName>
        <fullName evidence="7">VWA domain-containing protein</fullName>
    </submittedName>
</protein>
<dbReference type="InterPro" id="IPR002035">
    <property type="entry name" value="VWF_A"/>
</dbReference>
<dbReference type="PROSITE" id="PS50234">
    <property type="entry name" value="VWFA"/>
    <property type="match status" value="1"/>
</dbReference>
<dbReference type="SMART" id="SM00327">
    <property type="entry name" value="VWA"/>
    <property type="match status" value="1"/>
</dbReference>
<dbReference type="PANTHER" id="PTHR22550:SF5">
    <property type="entry name" value="LEUCINE ZIPPER PROTEIN 4"/>
    <property type="match status" value="1"/>
</dbReference>
<reference evidence="8" key="1">
    <citation type="journal article" date="2019" name="Int. J. Syst. Evol. Microbiol.">
        <title>The Global Catalogue of Microorganisms (GCM) 10K type strain sequencing project: providing services to taxonomists for standard genome sequencing and annotation.</title>
        <authorList>
            <consortium name="The Broad Institute Genomics Platform"/>
            <consortium name="The Broad Institute Genome Sequencing Center for Infectious Disease"/>
            <person name="Wu L."/>
            <person name="Ma J."/>
        </authorList>
    </citation>
    <scope>NUCLEOTIDE SEQUENCE [LARGE SCALE GENOMIC DNA]</scope>
    <source>
        <strain evidence="8">CECT 8010</strain>
    </source>
</reference>
<evidence type="ECO:0000259" key="6">
    <source>
        <dbReference type="PROSITE" id="PS50234"/>
    </source>
</evidence>
<dbReference type="SUPFAM" id="SSF53300">
    <property type="entry name" value="vWA-like"/>
    <property type="match status" value="1"/>
</dbReference>
<dbReference type="InterPro" id="IPR036465">
    <property type="entry name" value="vWFA_dom_sf"/>
</dbReference>
<organism evidence="7 8">
    <name type="scientific">Parasediminibacterium paludis</name>
    <dbReference type="NCBI Taxonomy" id="908966"/>
    <lineage>
        <taxon>Bacteria</taxon>
        <taxon>Pseudomonadati</taxon>
        <taxon>Bacteroidota</taxon>
        <taxon>Chitinophagia</taxon>
        <taxon>Chitinophagales</taxon>
        <taxon>Chitinophagaceae</taxon>
        <taxon>Parasediminibacterium</taxon>
    </lineage>
</organism>
<proteinExistence type="predicted"/>
<dbReference type="CDD" id="cd01467">
    <property type="entry name" value="vWA_BatA_type"/>
    <property type="match status" value="1"/>
</dbReference>